<accession>A0A7S8CA31</accession>
<keyword evidence="2" id="KW-1185">Reference proteome</keyword>
<dbReference type="RefSeq" id="WP_239673721.1">
    <property type="nucleotide sequence ID" value="NZ_CP049742.1"/>
</dbReference>
<dbReference type="KEGG" id="mcui:G8O30_04095"/>
<dbReference type="AlphaFoldDB" id="A0A7S8CA31"/>
<dbReference type="Pfam" id="PF13790">
    <property type="entry name" value="SR1P"/>
    <property type="match status" value="1"/>
</dbReference>
<proteinExistence type="predicted"/>
<reference evidence="1 2" key="1">
    <citation type="submission" date="2019-07" db="EMBL/GenBank/DDBJ databases">
        <title>Genome sequence of 2 isolates from Red Sea Mangroves.</title>
        <authorList>
            <person name="Sefrji F."/>
            <person name="Michoud G."/>
            <person name="Merlino G."/>
            <person name="Daffonchio D."/>
        </authorList>
    </citation>
    <scope>NUCLEOTIDE SEQUENCE [LARGE SCALE GENOMIC DNA]</scope>
    <source>
        <strain evidence="1 2">R1DC41</strain>
    </source>
</reference>
<name>A0A7S8CA31_9BACI</name>
<organism evidence="1 2">
    <name type="scientific">Mangrovibacillus cuniculi</name>
    <dbReference type="NCBI Taxonomy" id="2593652"/>
    <lineage>
        <taxon>Bacteria</taxon>
        <taxon>Bacillati</taxon>
        <taxon>Bacillota</taxon>
        <taxon>Bacilli</taxon>
        <taxon>Bacillales</taxon>
        <taxon>Bacillaceae</taxon>
        <taxon>Mangrovibacillus</taxon>
    </lineage>
</organism>
<evidence type="ECO:0000313" key="1">
    <source>
        <dbReference type="EMBL" id="QPC46195.1"/>
    </source>
</evidence>
<gene>
    <name evidence="1" type="ORF">G8O30_04095</name>
</gene>
<dbReference type="EMBL" id="CP049742">
    <property type="protein sequence ID" value="QPC46195.1"/>
    <property type="molecule type" value="Genomic_DNA"/>
</dbReference>
<protein>
    <submittedName>
        <fullName evidence="1">GapA-binding peptide SR1P</fullName>
    </submittedName>
</protein>
<dbReference type="InterPro" id="IPR025236">
    <property type="entry name" value="SR1P"/>
</dbReference>
<dbReference type="Proteomes" id="UP000593626">
    <property type="component" value="Chromosome"/>
</dbReference>
<sequence>MVIIICQHCEDTVDHIEGENTQVLYAAHTDCCQGKCHEERDFRR</sequence>
<evidence type="ECO:0000313" key="2">
    <source>
        <dbReference type="Proteomes" id="UP000593626"/>
    </source>
</evidence>